<keyword evidence="1" id="KW-0472">Membrane</keyword>
<protein>
    <submittedName>
        <fullName evidence="2">Uncharacterized protein</fullName>
    </submittedName>
</protein>
<proteinExistence type="predicted"/>
<reference evidence="2" key="1">
    <citation type="submission" date="2020-10" db="EMBL/GenBank/DDBJ databases">
        <title>Microbiome of the Black Sea water column analyzed by genome centric metagenomics.</title>
        <authorList>
            <person name="Cabello-Yeves P.J."/>
            <person name="Callieri C."/>
            <person name="Picazo A."/>
            <person name="Mehrshad M."/>
            <person name="Haro-Moreno J.M."/>
            <person name="Roda-Garcia J."/>
            <person name="Dzembekova N."/>
            <person name="Slabakova V."/>
            <person name="Slabakova N."/>
            <person name="Moncheva S."/>
            <person name="Rodriguez-Valera F."/>
        </authorList>
    </citation>
    <scope>NUCLEOTIDE SEQUENCE</scope>
    <source>
        <strain evidence="2">BS307-5m-G5</strain>
    </source>
</reference>
<accession>A0A937L3W4</accession>
<evidence type="ECO:0000256" key="1">
    <source>
        <dbReference type="SAM" id="Phobius"/>
    </source>
</evidence>
<sequence>MKKLVETVLKMMPVWFGIGFLGPVLAEIYLRTSLSAYLPLHATSVQIYTVCMVFGGLYGLFAWRFGRWI</sequence>
<feature type="transmembrane region" description="Helical" evidence="1">
    <location>
        <begin position="45"/>
        <end position="63"/>
    </location>
</feature>
<dbReference type="EMBL" id="JADHOK010000059">
    <property type="protein sequence ID" value="MBL6762014.1"/>
    <property type="molecule type" value="Genomic_DNA"/>
</dbReference>
<comment type="caution">
    <text evidence="2">The sequence shown here is derived from an EMBL/GenBank/DDBJ whole genome shotgun (WGS) entry which is preliminary data.</text>
</comment>
<gene>
    <name evidence="2" type="ORF">ISQ19_04875</name>
</gene>
<keyword evidence="1" id="KW-0812">Transmembrane</keyword>
<dbReference type="Proteomes" id="UP000785783">
    <property type="component" value="Unassembled WGS sequence"/>
</dbReference>
<evidence type="ECO:0000313" key="3">
    <source>
        <dbReference type="Proteomes" id="UP000785783"/>
    </source>
</evidence>
<organism evidence="2 3">
    <name type="scientific">PS1 clade bacterium</name>
    <dbReference type="NCBI Taxonomy" id="2175152"/>
    <lineage>
        <taxon>Bacteria</taxon>
        <taxon>Pseudomonadati</taxon>
        <taxon>Pseudomonadota</taxon>
        <taxon>Alphaproteobacteria</taxon>
        <taxon>PS1 clade</taxon>
    </lineage>
</organism>
<name>A0A937L3W4_9PROT</name>
<keyword evidence="1" id="KW-1133">Transmembrane helix</keyword>
<dbReference type="AlphaFoldDB" id="A0A937L3W4"/>
<evidence type="ECO:0000313" key="2">
    <source>
        <dbReference type="EMBL" id="MBL6762014.1"/>
    </source>
</evidence>